<dbReference type="Pfam" id="PF01527">
    <property type="entry name" value="HTH_Tnp_1"/>
    <property type="match status" value="1"/>
</dbReference>
<reference evidence="1" key="1">
    <citation type="submission" date="2018-06" db="EMBL/GenBank/DDBJ databases">
        <authorList>
            <person name="Zhirakovskaya E."/>
        </authorList>
    </citation>
    <scope>NUCLEOTIDE SEQUENCE</scope>
</reference>
<dbReference type="InterPro" id="IPR002514">
    <property type="entry name" value="Transposase_8"/>
</dbReference>
<dbReference type="InterPro" id="IPR009057">
    <property type="entry name" value="Homeodomain-like_sf"/>
</dbReference>
<dbReference type="EMBL" id="UOFJ01000603">
    <property type="protein sequence ID" value="VAW71474.1"/>
    <property type="molecule type" value="Genomic_DNA"/>
</dbReference>
<dbReference type="Gene3D" id="1.10.10.60">
    <property type="entry name" value="Homeodomain-like"/>
    <property type="match status" value="1"/>
</dbReference>
<dbReference type="GO" id="GO:0006313">
    <property type="term" value="P:DNA transposition"/>
    <property type="evidence" value="ECO:0007669"/>
    <property type="project" value="InterPro"/>
</dbReference>
<proteinExistence type="predicted"/>
<dbReference type="GO" id="GO:0003677">
    <property type="term" value="F:DNA binding"/>
    <property type="evidence" value="ECO:0007669"/>
    <property type="project" value="InterPro"/>
</dbReference>
<dbReference type="GO" id="GO:0004803">
    <property type="term" value="F:transposase activity"/>
    <property type="evidence" value="ECO:0007669"/>
    <property type="project" value="InterPro"/>
</dbReference>
<name>A0A3B0YRI9_9ZZZZ</name>
<dbReference type="SUPFAM" id="SSF46689">
    <property type="entry name" value="Homeodomain-like"/>
    <property type="match status" value="1"/>
</dbReference>
<sequence>MSKRRKNFSPDFKHDSASLVLDKDYSIAEACESVGVNATSMRNWVKQLESERGGTTPKGQAMTSDQQKIQVLETRIKKIEWEKDILKKATALLMSDTIKR</sequence>
<gene>
    <name evidence="1" type="ORF">MNBD_GAMMA10-436</name>
</gene>
<organism evidence="1">
    <name type="scientific">hydrothermal vent metagenome</name>
    <dbReference type="NCBI Taxonomy" id="652676"/>
    <lineage>
        <taxon>unclassified sequences</taxon>
        <taxon>metagenomes</taxon>
        <taxon>ecological metagenomes</taxon>
    </lineage>
</organism>
<dbReference type="AlphaFoldDB" id="A0A3B0YRI9"/>
<accession>A0A3B0YRI9</accession>
<evidence type="ECO:0000313" key="1">
    <source>
        <dbReference type="EMBL" id="VAW71474.1"/>
    </source>
</evidence>
<protein>
    <submittedName>
        <fullName evidence="1">Transposase InsN for insertion sequence element IS911</fullName>
    </submittedName>
</protein>